<dbReference type="RefSeq" id="WP_242007936.1">
    <property type="nucleotide sequence ID" value="NZ_VLKU01000003.1"/>
</dbReference>
<feature type="domain" description="YMGG-like Gly-zipper" evidence="3">
    <location>
        <begin position="61"/>
        <end position="107"/>
    </location>
</feature>
<dbReference type="InterPro" id="IPR027367">
    <property type="entry name" value="Gly-zipper_YMGG"/>
</dbReference>
<evidence type="ECO:0000256" key="1">
    <source>
        <dbReference type="SAM" id="MobiDB-lite"/>
    </source>
</evidence>
<evidence type="ECO:0000256" key="2">
    <source>
        <dbReference type="SAM" id="SignalP"/>
    </source>
</evidence>
<gene>
    <name evidence="4" type="ORF">IQ24_01150</name>
</gene>
<evidence type="ECO:0000313" key="5">
    <source>
        <dbReference type="Proteomes" id="UP000316225"/>
    </source>
</evidence>
<keyword evidence="5" id="KW-1185">Reference proteome</keyword>
<dbReference type="PROSITE" id="PS51257">
    <property type="entry name" value="PROKAR_LIPOPROTEIN"/>
    <property type="match status" value="1"/>
</dbReference>
<reference evidence="4 5" key="1">
    <citation type="journal article" date="2015" name="Stand. Genomic Sci.">
        <title>Genomic Encyclopedia of Bacterial and Archaeal Type Strains, Phase III: the genomes of soil and plant-associated and newly described type strains.</title>
        <authorList>
            <person name="Whitman W.B."/>
            <person name="Woyke T."/>
            <person name="Klenk H.P."/>
            <person name="Zhou Y."/>
            <person name="Lilburn T.G."/>
            <person name="Beck B.J."/>
            <person name="De Vos P."/>
            <person name="Vandamme P."/>
            <person name="Eisen J.A."/>
            <person name="Garrity G."/>
            <person name="Hugenholtz P."/>
            <person name="Kyrpides N.C."/>
        </authorList>
    </citation>
    <scope>NUCLEOTIDE SEQUENCE [LARGE SCALE GENOMIC DNA]</scope>
    <source>
        <strain evidence="4 5">CGMCC 1.5364</strain>
    </source>
</reference>
<feature type="signal peptide" evidence="2">
    <location>
        <begin position="1"/>
        <end position="26"/>
    </location>
</feature>
<proteinExistence type="predicted"/>
<feature type="chain" id="PRO_5021769559" evidence="2">
    <location>
        <begin position="27"/>
        <end position="268"/>
    </location>
</feature>
<organism evidence="4 5">
    <name type="scientific">Paracoccus sulfuroxidans</name>
    <dbReference type="NCBI Taxonomy" id="384678"/>
    <lineage>
        <taxon>Bacteria</taxon>
        <taxon>Pseudomonadati</taxon>
        <taxon>Pseudomonadota</taxon>
        <taxon>Alphaproteobacteria</taxon>
        <taxon>Rhodobacterales</taxon>
        <taxon>Paracoccaceae</taxon>
        <taxon>Paracoccus</taxon>
    </lineage>
</organism>
<dbReference type="AlphaFoldDB" id="A0A562NUB7"/>
<dbReference type="Proteomes" id="UP000316225">
    <property type="component" value="Unassembled WGS sequence"/>
</dbReference>
<evidence type="ECO:0000313" key="4">
    <source>
        <dbReference type="EMBL" id="TWI35792.1"/>
    </source>
</evidence>
<keyword evidence="2" id="KW-0732">Signal</keyword>
<protein>
    <submittedName>
        <fullName evidence="4">YmgG-like glycine-zipper protein</fullName>
    </submittedName>
</protein>
<dbReference type="Pfam" id="PF13441">
    <property type="entry name" value="Gly-zipper_YMGG"/>
    <property type="match status" value="1"/>
</dbReference>
<feature type="compositionally biased region" description="Low complexity" evidence="1">
    <location>
        <begin position="228"/>
        <end position="241"/>
    </location>
</feature>
<name>A0A562NUB7_9RHOB</name>
<accession>A0A562NUB7</accession>
<sequence>MSQKSRFKLFGKGTALMLAATMLLQACDEQINVAENARDAGDSCNSYYTAISNARSTEINKQANNAAAGAVFGAILGAAVSGSNDRAKGALIGAAAGGLAGYSATYYQQKAKNAADARALLSSVNADARTEAGLVTETGRAVAGLRQCRSQQTTALAQGIRAGRINKTDGATQLATLKRRIATDNKLISASFNGIGQRVDGYVDASAAAAQVNRATYLASREQAARTARAATPSVATVSSSLNRQKSTDDRQRASLEANVQAIEKLLG</sequence>
<dbReference type="EMBL" id="VLKU01000003">
    <property type="protein sequence ID" value="TWI35792.1"/>
    <property type="molecule type" value="Genomic_DNA"/>
</dbReference>
<comment type="caution">
    <text evidence="4">The sequence shown here is derived from an EMBL/GenBank/DDBJ whole genome shotgun (WGS) entry which is preliminary data.</text>
</comment>
<evidence type="ECO:0000259" key="3">
    <source>
        <dbReference type="Pfam" id="PF13441"/>
    </source>
</evidence>
<feature type="region of interest" description="Disordered" evidence="1">
    <location>
        <begin position="228"/>
        <end position="254"/>
    </location>
</feature>